<reference evidence="3" key="1">
    <citation type="submission" date="2016-03" db="EMBL/GenBank/DDBJ databases">
        <authorList>
            <person name="Devillers Hugo."/>
        </authorList>
    </citation>
    <scope>NUCLEOTIDE SEQUENCE [LARGE SCALE GENOMIC DNA]</scope>
</reference>
<protein>
    <submittedName>
        <fullName evidence="2">LANO_0C08592g1_1</fullName>
    </submittedName>
</protein>
<dbReference type="InterPro" id="IPR038607">
    <property type="entry name" value="PhoD-like_sf"/>
</dbReference>
<sequence length="692" mass="79007">MQDFYDNWDTQALYQSEVDECYTCDEQSPVPDAGILCGPTLRLIGVDYEHNLYRGSMLLVCRKIDAPSVSFVAGPSNGELASGNMNHGHFNKTMFYVEDGIEFYRYTIQFPMEDYEQLIKYTINGEDKPHYRFYIPSQTTNFNTISHSCNGFSLSVDTTKFHGSMWFDILNKHAKTHYHVMLGGGDQIYSDGVNIFCKGFQDWLKEKNPATKYRSHLTSELRTELDQFYLKEYLEWYGYGYWKGSTPKSKTTQKCFPIAMATIPSINIWDDHDIIDGFGSYSHSFQMNEVFRGLGKAAYKYYMLFQHHVSIEEKGPYLEDPSWLLGHQDGDYIGEKSHSVFTRLGPSNAMLGLDCRTERELKQIVSWKTYDIIFKRLEKEVAKRPIDHLMVMLGVPIAYPRLVWLEWIFSSRFLAPLKYLARKGVIAHGLVNSFNGDVELLDDLNDHWCARHHKKERNYLVAKLQDFGAKYGTRVTILSGDVHLACVGRFRSKLHSHHVGGSKQDEVKKVLNEPEKDLRLMFNIISSAVVNTPPPNGMAALLQKRSGVHHFDHETDEDVVPLFKTDVDGSHRAHGSFMNRRNWSDLIPIENILAHDYLRNLYQISEGDACFSGLVTSQGLAKLEEEAPHSGKEKQDVTYPITAKGLIATIHAEKDSLAKNSQTEAYAVVIPELQTTQNNLSHTGIKHINMSA</sequence>
<dbReference type="EMBL" id="LT598446">
    <property type="protein sequence ID" value="SCU86608.1"/>
    <property type="molecule type" value="Genomic_DNA"/>
</dbReference>
<gene>
    <name evidence="2" type="ORF">LANO_0C08592G</name>
</gene>
<keyword evidence="3" id="KW-1185">Reference proteome</keyword>
<evidence type="ECO:0000313" key="2">
    <source>
        <dbReference type="EMBL" id="SCU86608.1"/>
    </source>
</evidence>
<dbReference type="PANTHER" id="PTHR46689:SF1">
    <property type="entry name" value="PHOD-LIKE PHOSPHATASE DOMAIN-CONTAINING PROTEIN"/>
    <property type="match status" value="1"/>
</dbReference>
<dbReference type="CDD" id="cd07389">
    <property type="entry name" value="MPP_PhoD"/>
    <property type="match status" value="1"/>
</dbReference>
<evidence type="ECO:0000259" key="1">
    <source>
        <dbReference type="Pfam" id="PF19050"/>
    </source>
</evidence>
<feature type="domain" description="PhoD-like phosphatase" evidence="1">
    <location>
        <begin position="131"/>
        <end position="408"/>
    </location>
</feature>
<evidence type="ECO:0000313" key="3">
    <source>
        <dbReference type="Proteomes" id="UP000189911"/>
    </source>
</evidence>
<dbReference type="PANTHER" id="PTHR46689">
    <property type="entry name" value="MEMBRANE PROTEIN, PUTATIVE-RELATED"/>
    <property type="match status" value="1"/>
</dbReference>
<dbReference type="InterPro" id="IPR043904">
    <property type="entry name" value="PhoD_2-like"/>
</dbReference>
<dbReference type="AlphaFoldDB" id="A0A1G4J9B7"/>
<accession>A0A1G4J9B7</accession>
<feature type="domain" description="PhoD-like phosphatase" evidence="1">
    <location>
        <begin position="421"/>
        <end position="590"/>
    </location>
</feature>
<dbReference type="GO" id="GO:0016020">
    <property type="term" value="C:membrane"/>
    <property type="evidence" value="ECO:0007669"/>
    <property type="project" value="TreeGrafter"/>
</dbReference>
<name>A0A1G4J9B7_9SACH</name>
<dbReference type="Proteomes" id="UP000189911">
    <property type="component" value="Chromosome C"/>
</dbReference>
<dbReference type="OrthoDB" id="2419400at2759"/>
<proteinExistence type="predicted"/>
<organism evidence="2 3">
    <name type="scientific">Lachancea nothofagi CBS 11611</name>
    <dbReference type="NCBI Taxonomy" id="1266666"/>
    <lineage>
        <taxon>Eukaryota</taxon>
        <taxon>Fungi</taxon>
        <taxon>Dikarya</taxon>
        <taxon>Ascomycota</taxon>
        <taxon>Saccharomycotina</taxon>
        <taxon>Saccharomycetes</taxon>
        <taxon>Saccharomycetales</taxon>
        <taxon>Saccharomycetaceae</taxon>
        <taxon>Lachancea</taxon>
    </lineage>
</organism>
<dbReference type="Gene3D" id="3.60.21.70">
    <property type="entry name" value="PhoD-like phosphatase"/>
    <property type="match status" value="1"/>
</dbReference>
<dbReference type="InterPro" id="IPR018946">
    <property type="entry name" value="PhoD-like_MPP"/>
</dbReference>
<dbReference type="Pfam" id="PF19050">
    <property type="entry name" value="PhoD_2"/>
    <property type="match status" value="2"/>
</dbReference>